<gene>
    <name evidence="3" type="ORF">L207DRAFT_417477</name>
</gene>
<keyword evidence="4" id="KW-1185">Reference proteome</keyword>
<feature type="non-terminal residue" evidence="3">
    <location>
        <position position="1"/>
    </location>
</feature>
<sequence>LDVIVTQEVLNSKIKQAISIYGHIDVLVNNAGYVQAGLLEAVSDEKRMDQLNTNMFGSINMTKALPPYICEWKTGTIVFISSFFSWYAQPCGGAYAISKHGLAGENSLLTKERM</sequence>
<dbReference type="Pfam" id="PF00106">
    <property type="entry name" value="adh_short"/>
    <property type="match status" value="1"/>
</dbReference>
<dbReference type="SUPFAM" id="SSF51735">
    <property type="entry name" value="NAD(P)-binding Rossmann-fold domains"/>
    <property type="match status" value="1"/>
</dbReference>
<dbReference type="GO" id="GO:0016491">
    <property type="term" value="F:oxidoreductase activity"/>
    <property type="evidence" value="ECO:0007669"/>
    <property type="project" value="UniProtKB-KW"/>
</dbReference>
<dbReference type="InterPro" id="IPR002347">
    <property type="entry name" value="SDR_fam"/>
</dbReference>
<protein>
    <submittedName>
        <fullName evidence="3">NAD(P)-binding protein</fullName>
    </submittedName>
</protein>
<proteinExistence type="inferred from homology"/>
<dbReference type="PANTHER" id="PTHR43976:SF16">
    <property type="entry name" value="SHORT-CHAIN DEHYDROGENASE_REDUCTASE FAMILY PROTEIN"/>
    <property type="match status" value="1"/>
</dbReference>
<evidence type="ECO:0000256" key="1">
    <source>
        <dbReference type="ARBA" id="ARBA00006484"/>
    </source>
</evidence>
<reference evidence="3 4" key="1">
    <citation type="submission" date="2016-04" db="EMBL/GenBank/DDBJ databases">
        <title>A degradative enzymes factory behind the ericoid mycorrhizal symbiosis.</title>
        <authorList>
            <consortium name="DOE Joint Genome Institute"/>
            <person name="Martino E."/>
            <person name="Morin E."/>
            <person name="Grelet G."/>
            <person name="Kuo A."/>
            <person name="Kohler A."/>
            <person name="Daghino S."/>
            <person name="Barry K."/>
            <person name="Choi C."/>
            <person name="Cichocki N."/>
            <person name="Clum A."/>
            <person name="Copeland A."/>
            <person name="Hainaut M."/>
            <person name="Haridas S."/>
            <person name="Labutti K."/>
            <person name="Lindquist E."/>
            <person name="Lipzen A."/>
            <person name="Khouja H.-R."/>
            <person name="Murat C."/>
            <person name="Ohm R."/>
            <person name="Olson A."/>
            <person name="Spatafora J."/>
            <person name="Veneault-Fourrey C."/>
            <person name="Henrissat B."/>
            <person name="Grigoriev I."/>
            <person name="Martin F."/>
            <person name="Perotto S."/>
        </authorList>
    </citation>
    <scope>NUCLEOTIDE SEQUENCE [LARGE SCALE GENOMIC DNA]</scope>
    <source>
        <strain evidence="3 4">F</strain>
    </source>
</reference>
<evidence type="ECO:0000313" key="4">
    <source>
        <dbReference type="Proteomes" id="UP000235786"/>
    </source>
</evidence>
<dbReference type="EMBL" id="KZ613939">
    <property type="protein sequence ID" value="PMD46513.1"/>
    <property type="molecule type" value="Genomic_DNA"/>
</dbReference>
<dbReference type="STRING" id="1149755.A0A2J6S6Z1"/>
<dbReference type="PANTHER" id="PTHR43976">
    <property type="entry name" value="SHORT CHAIN DEHYDROGENASE"/>
    <property type="match status" value="1"/>
</dbReference>
<dbReference type="OrthoDB" id="1274115at2759"/>
<name>A0A2J6S6Z1_HYAVF</name>
<evidence type="ECO:0000256" key="2">
    <source>
        <dbReference type="ARBA" id="ARBA00023002"/>
    </source>
</evidence>
<evidence type="ECO:0000313" key="3">
    <source>
        <dbReference type="EMBL" id="PMD46513.1"/>
    </source>
</evidence>
<dbReference type="PRINTS" id="PR00081">
    <property type="entry name" value="GDHRDH"/>
</dbReference>
<dbReference type="PRINTS" id="PR00080">
    <property type="entry name" value="SDRFAMILY"/>
</dbReference>
<comment type="similarity">
    <text evidence="1">Belongs to the short-chain dehydrogenases/reductases (SDR) family.</text>
</comment>
<dbReference type="Proteomes" id="UP000235786">
    <property type="component" value="Unassembled WGS sequence"/>
</dbReference>
<dbReference type="InterPro" id="IPR036291">
    <property type="entry name" value="NAD(P)-bd_dom_sf"/>
</dbReference>
<dbReference type="Gene3D" id="3.40.50.720">
    <property type="entry name" value="NAD(P)-binding Rossmann-like Domain"/>
    <property type="match status" value="1"/>
</dbReference>
<organism evidence="3 4">
    <name type="scientific">Hyaloscypha variabilis (strain UAMH 11265 / GT02V1 / F)</name>
    <name type="common">Meliniomyces variabilis</name>
    <dbReference type="NCBI Taxonomy" id="1149755"/>
    <lineage>
        <taxon>Eukaryota</taxon>
        <taxon>Fungi</taxon>
        <taxon>Dikarya</taxon>
        <taxon>Ascomycota</taxon>
        <taxon>Pezizomycotina</taxon>
        <taxon>Leotiomycetes</taxon>
        <taxon>Helotiales</taxon>
        <taxon>Hyaloscyphaceae</taxon>
        <taxon>Hyaloscypha</taxon>
        <taxon>Hyaloscypha variabilis</taxon>
    </lineage>
</organism>
<accession>A0A2J6S6Z1</accession>
<dbReference type="AlphaFoldDB" id="A0A2J6S6Z1"/>
<dbReference type="InterPro" id="IPR051911">
    <property type="entry name" value="SDR_oxidoreductase"/>
</dbReference>
<keyword evidence="2" id="KW-0560">Oxidoreductase</keyword>